<evidence type="ECO:0000313" key="12">
    <source>
        <dbReference type="Proteomes" id="UP000626109"/>
    </source>
</evidence>
<evidence type="ECO:0000256" key="7">
    <source>
        <dbReference type="SAM" id="MobiDB-lite"/>
    </source>
</evidence>
<dbReference type="EMBL" id="CAJNNW010027746">
    <property type="protein sequence ID" value="CAE8692959.1"/>
    <property type="molecule type" value="Genomic_DNA"/>
</dbReference>
<evidence type="ECO:0000313" key="11">
    <source>
        <dbReference type="EMBL" id="CAE8692959.1"/>
    </source>
</evidence>
<feature type="region of interest" description="Disordered" evidence="7">
    <location>
        <begin position="1"/>
        <end position="30"/>
    </location>
</feature>
<evidence type="ECO:0000256" key="3">
    <source>
        <dbReference type="ARBA" id="ARBA00022792"/>
    </source>
</evidence>
<feature type="region of interest" description="Disordered" evidence="7">
    <location>
        <begin position="278"/>
        <end position="305"/>
    </location>
</feature>
<evidence type="ECO:0000256" key="8">
    <source>
        <dbReference type="SAM" id="Phobius"/>
    </source>
</evidence>
<keyword evidence="5" id="KW-0496">Mitochondrion</keyword>
<keyword evidence="2 8" id="KW-0812">Transmembrane</keyword>
<evidence type="ECO:0000313" key="10">
    <source>
        <dbReference type="EMBL" id="CAE8632033.1"/>
    </source>
</evidence>
<dbReference type="Proteomes" id="UP000654075">
    <property type="component" value="Unassembled WGS sequence"/>
</dbReference>
<dbReference type="InterPro" id="IPR044202">
    <property type="entry name" value="LETM1/MDM38-like"/>
</dbReference>
<dbReference type="PANTHER" id="PTHR14009">
    <property type="entry name" value="LEUCINE ZIPPER-EF-HAND CONTAINING TRANSMEMBRANE PROTEIN"/>
    <property type="match status" value="1"/>
</dbReference>
<keyword evidence="4 8" id="KW-1133">Transmembrane helix</keyword>
<feature type="region of interest" description="Disordered" evidence="7">
    <location>
        <begin position="215"/>
        <end position="236"/>
    </location>
</feature>
<reference evidence="11" key="1">
    <citation type="submission" date="2021-02" db="EMBL/GenBank/DDBJ databases">
        <authorList>
            <person name="Dougan E. K."/>
            <person name="Rhodes N."/>
            <person name="Thang M."/>
            <person name="Chan C."/>
        </authorList>
    </citation>
    <scope>NUCLEOTIDE SEQUENCE</scope>
</reference>
<keyword evidence="13" id="KW-1185">Reference proteome</keyword>
<evidence type="ECO:0000256" key="6">
    <source>
        <dbReference type="ARBA" id="ARBA00023136"/>
    </source>
</evidence>
<dbReference type="PANTHER" id="PTHR14009:SF1">
    <property type="entry name" value="MITOCHONDRIAL PROTON_CALCIUM EXCHANGER PROTEIN"/>
    <property type="match status" value="1"/>
</dbReference>
<organism evidence="11 12">
    <name type="scientific">Polarella glacialis</name>
    <name type="common">Dinoflagellate</name>
    <dbReference type="NCBI Taxonomy" id="89957"/>
    <lineage>
        <taxon>Eukaryota</taxon>
        <taxon>Sar</taxon>
        <taxon>Alveolata</taxon>
        <taxon>Dinophyceae</taxon>
        <taxon>Suessiales</taxon>
        <taxon>Suessiaceae</taxon>
        <taxon>Polarella</taxon>
    </lineage>
</organism>
<feature type="compositionally biased region" description="Low complexity" evidence="7">
    <location>
        <begin position="219"/>
        <end position="234"/>
    </location>
</feature>
<keyword evidence="6 8" id="KW-0472">Membrane</keyword>
<dbReference type="AlphaFoldDB" id="A0A813K739"/>
<comment type="subcellular location">
    <subcellularLocation>
        <location evidence="1">Mitochondrion inner membrane</location>
        <topology evidence="1">Single-pass membrane protein</topology>
    </subcellularLocation>
</comment>
<dbReference type="OrthoDB" id="449315at2759"/>
<sequence length="612" mass="67742">MLSEKAFLAPPPGSGITLPAAGHSPQPPSQAVSRLRADLFSSSGSVFAAAALAAVAATASSRRGRCSRRASRRSFLQAAASSSTPVSVALDSALLAVDSRSEGEDEDKVVRILGGPDMFGPGPRTRRLKHMVYVKEMRAAITDGEFALQLRGLEQPGLIDYQRLCNRLYSFSEKLERRLIVHEVLSPTESAEILETLKSVRTRLEDRVLEVSSGRRLQSAGGASSSSASPSGGALELPDPRRLLLYVREDRTVDLDGALSEAEKAASFSRDLWQRLNGGNEKEAGSTEESQQEKPESRRVAEKRDLRDEAKRLLAGAEQDRRELLARVARDLGQELIEPEMAGSQLRPEQLRSELRDCDQVLRERKSRLLLTSIDWLLERVAEELEADLEKTSMADWSVSGRQLKLYVSEFSLLDKQASSYWQFLPEDPEACDVAECVDFSGLLDPEELSVLEGDTAEYVTRVGLEVQREEGSEDNGIASSLKGWADQLQRKTEQAQAGLDFYVTGGQLLGQDIQYAWTLISRAAVSSYTLKPQEVRTLQRTFKDLAVLIPFLIILIIPLTPVGHVLIFSFIQKSFPEFFPSTFTERRQNVVKIYKDILPEAVPDSTSSERA</sequence>
<name>A0A813K739_POLGL</name>
<dbReference type="GO" id="GO:0005743">
    <property type="term" value="C:mitochondrial inner membrane"/>
    <property type="evidence" value="ECO:0007669"/>
    <property type="project" value="UniProtKB-SubCell"/>
</dbReference>
<protein>
    <recommendedName>
        <fullName evidence="9">Letm1 RBD domain-containing protein</fullName>
    </recommendedName>
</protein>
<comment type="caution">
    <text evidence="11">The sequence shown here is derived from an EMBL/GenBank/DDBJ whole genome shotgun (WGS) entry which is preliminary data.</text>
</comment>
<evidence type="ECO:0000256" key="4">
    <source>
        <dbReference type="ARBA" id="ARBA00022989"/>
    </source>
</evidence>
<evidence type="ECO:0000259" key="9">
    <source>
        <dbReference type="Pfam" id="PF07766"/>
    </source>
</evidence>
<evidence type="ECO:0000256" key="5">
    <source>
        <dbReference type="ARBA" id="ARBA00023128"/>
    </source>
</evidence>
<evidence type="ECO:0000256" key="2">
    <source>
        <dbReference type="ARBA" id="ARBA00022692"/>
    </source>
</evidence>
<feature type="transmembrane region" description="Helical" evidence="8">
    <location>
        <begin position="546"/>
        <end position="572"/>
    </location>
</feature>
<feature type="compositionally biased region" description="Basic and acidic residues" evidence="7">
    <location>
        <begin position="280"/>
        <end position="305"/>
    </location>
</feature>
<evidence type="ECO:0000313" key="13">
    <source>
        <dbReference type="Proteomes" id="UP000654075"/>
    </source>
</evidence>
<dbReference type="GO" id="GO:0043022">
    <property type="term" value="F:ribosome binding"/>
    <property type="evidence" value="ECO:0007669"/>
    <property type="project" value="InterPro"/>
</dbReference>
<feature type="domain" description="Letm1 RBD" evidence="9">
    <location>
        <begin position="532"/>
        <end position="594"/>
    </location>
</feature>
<keyword evidence="3" id="KW-0999">Mitochondrion inner membrane</keyword>
<dbReference type="Pfam" id="PF07766">
    <property type="entry name" value="LETM1_RBD"/>
    <property type="match status" value="1"/>
</dbReference>
<dbReference type="GO" id="GO:0030003">
    <property type="term" value="P:intracellular monoatomic cation homeostasis"/>
    <property type="evidence" value="ECO:0007669"/>
    <property type="project" value="TreeGrafter"/>
</dbReference>
<dbReference type="Proteomes" id="UP000626109">
    <property type="component" value="Unassembled WGS sequence"/>
</dbReference>
<dbReference type="InterPro" id="IPR033122">
    <property type="entry name" value="LETM1-like_RBD"/>
</dbReference>
<accession>A0A813K739</accession>
<evidence type="ECO:0000256" key="1">
    <source>
        <dbReference type="ARBA" id="ARBA00004434"/>
    </source>
</evidence>
<gene>
    <name evidence="10" type="ORF">PGLA1383_LOCUS48032</name>
    <name evidence="11" type="ORF">PGLA2088_LOCUS28129</name>
</gene>
<proteinExistence type="predicted"/>
<dbReference type="EMBL" id="CAJNNV010030289">
    <property type="protein sequence ID" value="CAE8632033.1"/>
    <property type="molecule type" value="Genomic_DNA"/>
</dbReference>